<reference evidence="3 4" key="1">
    <citation type="journal article" date="2016" name="Mol. Biol. Evol.">
        <title>Comparative Genomics of Early-Diverging Mushroom-Forming Fungi Provides Insights into the Origins of Lignocellulose Decay Capabilities.</title>
        <authorList>
            <person name="Nagy L.G."/>
            <person name="Riley R."/>
            <person name="Tritt A."/>
            <person name="Adam C."/>
            <person name="Daum C."/>
            <person name="Floudas D."/>
            <person name="Sun H."/>
            <person name="Yadav J.S."/>
            <person name="Pangilinan J."/>
            <person name="Larsson K.H."/>
            <person name="Matsuura K."/>
            <person name="Barry K."/>
            <person name="Labutti K."/>
            <person name="Kuo R."/>
            <person name="Ohm R.A."/>
            <person name="Bhattacharya S.S."/>
            <person name="Shirouzu T."/>
            <person name="Yoshinaga Y."/>
            <person name="Martin F.M."/>
            <person name="Grigoriev I.V."/>
            <person name="Hibbett D.S."/>
        </authorList>
    </citation>
    <scope>NUCLEOTIDE SEQUENCE [LARGE SCALE GENOMIC DNA]</scope>
    <source>
        <strain evidence="3 4">HHB12733</strain>
    </source>
</reference>
<dbReference type="OrthoDB" id="3349377at2759"/>
<keyword evidence="2" id="KW-0472">Membrane</keyword>
<dbReference type="InParanoid" id="A0A165FJ43"/>
<sequence>MLLFLFTMIKTVPILRRRAGPLPELLLRDGTVYFAIVFVTAIVSSVMLVTLGPEGDAAAEWFSILTPMAAGRLFLNLKGMGNMSQTPSPEVNTDDSEATTEDGVIGGAPAPSATGDDGTNTACDVAV</sequence>
<evidence type="ECO:0000256" key="1">
    <source>
        <dbReference type="SAM" id="MobiDB-lite"/>
    </source>
</evidence>
<gene>
    <name evidence="3" type="ORF">CALCODRAFT_497002</name>
</gene>
<feature type="region of interest" description="Disordered" evidence="1">
    <location>
        <begin position="84"/>
        <end position="127"/>
    </location>
</feature>
<keyword evidence="2" id="KW-1133">Transmembrane helix</keyword>
<dbReference type="Proteomes" id="UP000076842">
    <property type="component" value="Unassembled WGS sequence"/>
</dbReference>
<name>A0A165FJ43_9BASI</name>
<dbReference type="AlphaFoldDB" id="A0A165FJ43"/>
<feature type="compositionally biased region" description="Polar residues" evidence="1">
    <location>
        <begin position="117"/>
        <end position="127"/>
    </location>
</feature>
<keyword evidence="2" id="KW-0812">Transmembrane</keyword>
<evidence type="ECO:0000256" key="2">
    <source>
        <dbReference type="SAM" id="Phobius"/>
    </source>
</evidence>
<protein>
    <submittedName>
        <fullName evidence="3">Uncharacterized protein</fullName>
    </submittedName>
</protein>
<organism evidence="3 4">
    <name type="scientific">Calocera cornea HHB12733</name>
    <dbReference type="NCBI Taxonomy" id="1353952"/>
    <lineage>
        <taxon>Eukaryota</taxon>
        <taxon>Fungi</taxon>
        <taxon>Dikarya</taxon>
        <taxon>Basidiomycota</taxon>
        <taxon>Agaricomycotina</taxon>
        <taxon>Dacrymycetes</taxon>
        <taxon>Dacrymycetales</taxon>
        <taxon>Dacrymycetaceae</taxon>
        <taxon>Calocera</taxon>
    </lineage>
</organism>
<dbReference type="EMBL" id="KV423972">
    <property type="protein sequence ID" value="KZT56825.1"/>
    <property type="molecule type" value="Genomic_DNA"/>
</dbReference>
<keyword evidence="4" id="KW-1185">Reference proteome</keyword>
<accession>A0A165FJ43</accession>
<proteinExistence type="predicted"/>
<feature type="transmembrane region" description="Helical" evidence="2">
    <location>
        <begin position="32"/>
        <end position="52"/>
    </location>
</feature>
<evidence type="ECO:0000313" key="4">
    <source>
        <dbReference type="Proteomes" id="UP000076842"/>
    </source>
</evidence>
<evidence type="ECO:0000313" key="3">
    <source>
        <dbReference type="EMBL" id="KZT56825.1"/>
    </source>
</evidence>